<dbReference type="Pfam" id="PF07690">
    <property type="entry name" value="MFS_1"/>
    <property type="match status" value="1"/>
</dbReference>
<keyword evidence="3 6" id="KW-0812">Transmembrane</keyword>
<feature type="transmembrane region" description="Helical" evidence="6">
    <location>
        <begin position="72"/>
        <end position="92"/>
    </location>
</feature>
<dbReference type="KEGG" id="lol:LACOL_1716"/>
<evidence type="ECO:0000256" key="6">
    <source>
        <dbReference type="SAM" id="Phobius"/>
    </source>
</evidence>
<dbReference type="PROSITE" id="PS50850">
    <property type="entry name" value="MFS"/>
    <property type="match status" value="1"/>
</dbReference>
<evidence type="ECO:0000256" key="2">
    <source>
        <dbReference type="ARBA" id="ARBA00022448"/>
    </source>
</evidence>
<dbReference type="PANTHER" id="PTHR11360">
    <property type="entry name" value="MONOCARBOXYLATE TRANSPORTER"/>
    <property type="match status" value="1"/>
</dbReference>
<comment type="caution">
    <text evidence="8">The sequence shown here is derived from an EMBL/GenBank/DDBJ whole genome shotgun (WGS) entry which is preliminary data.</text>
</comment>
<dbReference type="PATRIC" id="fig|1423778.4.peg.1347"/>
<feature type="transmembrane region" description="Helical" evidence="6">
    <location>
        <begin position="256"/>
        <end position="274"/>
    </location>
</feature>
<feature type="transmembrane region" description="Helical" evidence="6">
    <location>
        <begin position="223"/>
        <end position="244"/>
    </location>
</feature>
<dbReference type="InterPro" id="IPR036259">
    <property type="entry name" value="MFS_trans_sf"/>
</dbReference>
<name>A0A0R1RG33_9LACO</name>
<proteinExistence type="predicted"/>
<dbReference type="AlphaFoldDB" id="A0A0R1RG33"/>
<dbReference type="RefSeq" id="WP_057890235.1">
    <property type="nucleotide sequence ID" value="NZ_AZFE01000031.1"/>
</dbReference>
<dbReference type="CDD" id="cd17353">
    <property type="entry name" value="MFS_OFA_like"/>
    <property type="match status" value="1"/>
</dbReference>
<comment type="subcellular location">
    <subcellularLocation>
        <location evidence="1">Cell membrane</location>
        <topology evidence="1">Multi-pass membrane protein</topology>
    </subcellularLocation>
</comment>
<feature type="transmembrane region" description="Helical" evidence="6">
    <location>
        <begin position="132"/>
        <end position="153"/>
    </location>
</feature>
<evidence type="ECO:0000256" key="4">
    <source>
        <dbReference type="ARBA" id="ARBA00022989"/>
    </source>
</evidence>
<dbReference type="EMBL" id="AZFE01000031">
    <property type="protein sequence ID" value="KRL55708.1"/>
    <property type="molecule type" value="Genomic_DNA"/>
</dbReference>
<dbReference type="Proteomes" id="UP000051697">
    <property type="component" value="Unassembled WGS sequence"/>
</dbReference>
<keyword evidence="2" id="KW-0813">Transport</keyword>
<gene>
    <name evidence="8" type="ORF">FC70_GL001312</name>
</gene>
<evidence type="ECO:0000313" key="8">
    <source>
        <dbReference type="EMBL" id="KRL55708.1"/>
    </source>
</evidence>
<feature type="domain" description="Major facilitator superfamily (MFS) profile" evidence="7">
    <location>
        <begin position="4"/>
        <end position="399"/>
    </location>
</feature>
<organism evidence="8 9">
    <name type="scientific">Paucilactobacillus oligofermentans DSM 15707 = LMG 22743</name>
    <dbReference type="NCBI Taxonomy" id="1423778"/>
    <lineage>
        <taxon>Bacteria</taxon>
        <taxon>Bacillati</taxon>
        <taxon>Bacillota</taxon>
        <taxon>Bacilli</taxon>
        <taxon>Lactobacillales</taxon>
        <taxon>Lactobacillaceae</taxon>
        <taxon>Paucilactobacillus</taxon>
    </lineage>
</organism>
<evidence type="ECO:0000256" key="1">
    <source>
        <dbReference type="ARBA" id="ARBA00004651"/>
    </source>
</evidence>
<evidence type="ECO:0000313" key="9">
    <source>
        <dbReference type="Proteomes" id="UP000051697"/>
    </source>
</evidence>
<feature type="transmembrane region" description="Helical" evidence="6">
    <location>
        <begin position="40"/>
        <end position="60"/>
    </location>
</feature>
<feature type="transmembrane region" description="Helical" evidence="6">
    <location>
        <begin position="98"/>
        <end position="120"/>
    </location>
</feature>
<dbReference type="InterPro" id="IPR020846">
    <property type="entry name" value="MFS_dom"/>
</dbReference>
<feature type="transmembrane region" description="Helical" evidence="6">
    <location>
        <begin position="344"/>
        <end position="363"/>
    </location>
</feature>
<feature type="transmembrane region" description="Helical" evidence="6">
    <location>
        <begin position="165"/>
        <end position="184"/>
    </location>
</feature>
<dbReference type="Gene3D" id="1.20.1250.20">
    <property type="entry name" value="MFS general substrate transporter like domains"/>
    <property type="match status" value="2"/>
</dbReference>
<feature type="transmembrane region" description="Helical" evidence="6">
    <location>
        <begin position="310"/>
        <end position="332"/>
    </location>
</feature>
<accession>A0A0R1RG33</accession>
<feature type="transmembrane region" description="Helical" evidence="6">
    <location>
        <begin position="286"/>
        <end position="304"/>
    </location>
</feature>
<evidence type="ECO:0000256" key="3">
    <source>
        <dbReference type="ARBA" id="ARBA00022692"/>
    </source>
</evidence>
<dbReference type="PANTHER" id="PTHR11360:SF317">
    <property type="entry name" value="MAJOR FACILITATOR SUPERFAMILY (MFS) PROFILE DOMAIN-CONTAINING PROTEIN-RELATED"/>
    <property type="match status" value="1"/>
</dbReference>
<dbReference type="GO" id="GO:0005886">
    <property type="term" value="C:plasma membrane"/>
    <property type="evidence" value="ECO:0007669"/>
    <property type="project" value="UniProtKB-SubCell"/>
</dbReference>
<keyword evidence="9" id="KW-1185">Reference proteome</keyword>
<reference evidence="8 9" key="1">
    <citation type="journal article" date="2015" name="Genome Announc.">
        <title>Expanding the biotechnology potential of lactobacilli through comparative genomics of 213 strains and associated genera.</title>
        <authorList>
            <person name="Sun Z."/>
            <person name="Harris H.M."/>
            <person name="McCann A."/>
            <person name="Guo C."/>
            <person name="Argimon S."/>
            <person name="Zhang W."/>
            <person name="Yang X."/>
            <person name="Jeffery I.B."/>
            <person name="Cooney J.C."/>
            <person name="Kagawa T.F."/>
            <person name="Liu W."/>
            <person name="Song Y."/>
            <person name="Salvetti E."/>
            <person name="Wrobel A."/>
            <person name="Rasinkangas P."/>
            <person name="Parkhill J."/>
            <person name="Rea M.C."/>
            <person name="O'Sullivan O."/>
            <person name="Ritari J."/>
            <person name="Douillard F.P."/>
            <person name="Paul Ross R."/>
            <person name="Yang R."/>
            <person name="Briner A.E."/>
            <person name="Felis G.E."/>
            <person name="de Vos W.M."/>
            <person name="Barrangou R."/>
            <person name="Klaenhammer T.R."/>
            <person name="Caufield P.W."/>
            <person name="Cui Y."/>
            <person name="Zhang H."/>
            <person name="O'Toole P.W."/>
        </authorList>
    </citation>
    <scope>NUCLEOTIDE SEQUENCE [LARGE SCALE GENOMIC DNA]</scope>
    <source>
        <strain evidence="8 9">DSM 15707</strain>
    </source>
</reference>
<dbReference type="OrthoDB" id="9793415at2"/>
<dbReference type="InterPro" id="IPR050327">
    <property type="entry name" value="Proton-linked_MCT"/>
</dbReference>
<keyword evidence="5 6" id="KW-0472">Membrane</keyword>
<dbReference type="SUPFAM" id="SSF103473">
    <property type="entry name" value="MFS general substrate transporter"/>
    <property type="match status" value="1"/>
</dbReference>
<keyword evidence="4 6" id="KW-1133">Transmembrane helix</keyword>
<sequence length="408" mass="44073">MKLNKYTVATAGVTFHLMLGSVYAWSVYVTAIATKTHWAESAITFAFSLAIFFLGMSAAFMGRLVEKFGPRVTGTISSFCYGIGTIMTGLAVHSNQLWLLYLAYGVIGGIGLGSGYVTPVSTIIKWFPTRRGFATGCAIMGFGFAAMITSPIAQQLISTVGIERTFYILGIFYFIVMVTAAQFIKPPKRIETVDESLQPGVSLTSGRQMTANQAVKTPEFKMLWVMLFINITCGIGLVSAASPMAQELTHMTVVKAAWMVGVVGIFNGAGRLAWASISDYIGRPNTFSLVFIMEGLLLFGLLGVNSTSVFTVVMCVIISGYGAGFSVIPAYLSDVFGTKELGAIHGYVLTAWGLAGLVGPLVLSMSHQILQSYNLTLIFFGILELLALVVSFAIRKRFKVVQTKLEQE</sequence>
<feature type="transmembrane region" description="Helical" evidence="6">
    <location>
        <begin position="375"/>
        <end position="394"/>
    </location>
</feature>
<dbReference type="InterPro" id="IPR011701">
    <property type="entry name" value="MFS"/>
</dbReference>
<evidence type="ECO:0000256" key="5">
    <source>
        <dbReference type="ARBA" id="ARBA00023136"/>
    </source>
</evidence>
<dbReference type="GO" id="GO:0022857">
    <property type="term" value="F:transmembrane transporter activity"/>
    <property type="evidence" value="ECO:0007669"/>
    <property type="project" value="InterPro"/>
</dbReference>
<protein>
    <submittedName>
        <fullName evidence="8">Major facilitator superfamily permease</fullName>
    </submittedName>
</protein>
<evidence type="ECO:0000259" key="7">
    <source>
        <dbReference type="PROSITE" id="PS50850"/>
    </source>
</evidence>